<dbReference type="PANTHER" id="PTHR23098:SF16">
    <property type="entry name" value="REGULATORY PROTEIN ZESTE"/>
    <property type="match status" value="1"/>
</dbReference>
<evidence type="ECO:0000256" key="1">
    <source>
        <dbReference type="ARBA" id="ARBA00011764"/>
    </source>
</evidence>
<feature type="domain" description="Myb/SANT-like DNA-binding" evidence="7">
    <location>
        <begin position="10"/>
        <end position="85"/>
    </location>
</feature>
<keyword evidence="9" id="KW-1185">Reference proteome</keyword>
<accession>A0A9N9MK77</accession>
<comment type="function">
    <text evidence="5">Involved in transvection phenomena (= synapsis-dependent gene expression), where the synaptic pairing of chromosomes carrying genes with which zeste interacts influences the expression of these genes. Zeste binds to DNA and stimulates transcription from a nearby promoter.</text>
</comment>
<organism evidence="8 9">
    <name type="scientific">Ceutorhynchus assimilis</name>
    <name type="common">cabbage seed weevil</name>
    <dbReference type="NCBI Taxonomy" id="467358"/>
    <lineage>
        <taxon>Eukaryota</taxon>
        <taxon>Metazoa</taxon>
        <taxon>Ecdysozoa</taxon>
        <taxon>Arthropoda</taxon>
        <taxon>Hexapoda</taxon>
        <taxon>Insecta</taxon>
        <taxon>Pterygota</taxon>
        <taxon>Neoptera</taxon>
        <taxon>Endopterygota</taxon>
        <taxon>Coleoptera</taxon>
        <taxon>Polyphaga</taxon>
        <taxon>Cucujiformia</taxon>
        <taxon>Curculionidae</taxon>
        <taxon>Ceutorhynchinae</taxon>
        <taxon>Ceutorhynchus</taxon>
    </lineage>
</organism>
<evidence type="ECO:0000259" key="7">
    <source>
        <dbReference type="Pfam" id="PF13873"/>
    </source>
</evidence>
<feature type="coiled-coil region" evidence="6">
    <location>
        <begin position="257"/>
        <end position="284"/>
    </location>
</feature>
<reference evidence="8" key="1">
    <citation type="submission" date="2022-01" db="EMBL/GenBank/DDBJ databases">
        <authorList>
            <person name="King R."/>
        </authorList>
    </citation>
    <scope>NUCLEOTIDE SEQUENCE</scope>
</reference>
<evidence type="ECO:0000256" key="6">
    <source>
        <dbReference type="SAM" id="Coils"/>
    </source>
</evidence>
<keyword evidence="3" id="KW-0805">Transcription regulation</keyword>
<dbReference type="Pfam" id="PF13873">
    <property type="entry name" value="Myb_DNA-bind_5"/>
    <property type="match status" value="1"/>
</dbReference>
<dbReference type="OrthoDB" id="7543230at2759"/>
<keyword evidence="6" id="KW-0175">Coiled coil</keyword>
<dbReference type="EMBL" id="OU892279">
    <property type="protein sequence ID" value="CAG9765893.1"/>
    <property type="molecule type" value="Genomic_DNA"/>
</dbReference>
<dbReference type="AlphaFoldDB" id="A0A9N9MK77"/>
<dbReference type="GO" id="GO:0005634">
    <property type="term" value="C:nucleus"/>
    <property type="evidence" value="ECO:0007669"/>
    <property type="project" value="TreeGrafter"/>
</dbReference>
<evidence type="ECO:0000256" key="2">
    <source>
        <dbReference type="ARBA" id="ARBA00016807"/>
    </source>
</evidence>
<comment type="subunit">
    <text evidence="1">Self-associates forming complexes of several hundred monomers.</text>
</comment>
<evidence type="ECO:0000256" key="4">
    <source>
        <dbReference type="ARBA" id="ARBA00023163"/>
    </source>
</evidence>
<evidence type="ECO:0000313" key="8">
    <source>
        <dbReference type="EMBL" id="CAG9765893.1"/>
    </source>
</evidence>
<evidence type="ECO:0000313" key="9">
    <source>
        <dbReference type="Proteomes" id="UP001152799"/>
    </source>
</evidence>
<dbReference type="PANTHER" id="PTHR23098">
    <property type="entry name" value="AGAP001331-PA-RELATED"/>
    <property type="match status" value="1"/>
</dbReference>
<gene>
    <name evidence="8" type="ORF">CEUTPL_LOCUS6493</name>
</gene>
<evidence type="ECO:0000256" key="3">
    <source>
        <dbReference type="ARBA" id="ARBA00023015"/>
    </source>
</evidence>
<dbReference type="Proteomes" id="UP001152799">
    <property type="component" value="Chromosome 3"/>
</dbReference>
<evidence type="ECO:0000256" key="5">
    <source>
        <dbReference type="ARBA" id="ARBA00025466"/>
    </source>
</evidence>
<keyword evidence="4" id="KW-0804">Transcription</keyword>
<proteinExistence type="predicted"/>
<dbReference type="InterPro" id="IPR028002">
    <property type="entry name" value="Myb_DNA-bind_5"/>
</dbReference>
<name>A0A9N9MK77_9CUCU</name>
<protein>
    <recommendedName>
        <fullName evidence="2">Regulatory protein zeste</fullName>
    </recommendedName>
</protein>
<sequence length="309" mass="35029">MNLNKIKEKRAGYVSADQKTKLFALMQDRPALCSGRFSSSFSKKDGQKEWINIATTLNGIADGKKSWMQWRKTWQDMRCKVKSKQAVIKRHANGTGGGPPLPTKLKQNEEDILSLISNLAVNGHSSVQDFKNAIESNTKASVKPVSPIVDIPQPQLVNNNYEIMDHDYYEYNMAKGNDSVEEIIVLDVMPTPGIKNTQETENILPKKGTVEHGSLFIPTSVKKHTVSSAKKLQVAASAAELLSETAKQKLEIKEEYLKRKLEIMEGAENEKRRYHNKMLEIKEKRLIIEERKARALEKICDNLMKYKTL</sequence>